<dbReference type="SUPFAM" id="SSF53335">
    <property type="entry name" value="S-adenosyl-L-methionine-dependent methyltransferases"/>
    <property type="match status" value="1"/>
</dbReference>
<dbReference type="Proteomes" id="UP000030170">
    <property type="component" value="Unassembled WGS sequence"/>
</dbReference>
<evidence type="ECO:0000313" key="3">
    <source>
        <dbReference type="Proteomes" id="UP000030170"/>
    </source>
</evidence>
<accession>A0A098TPP9</accession>
<dbReference type="InterPro" id="IPR000408">
    <property type="entry name" value="Reg_chr_condens"/>
</dbReference>
<dbReference type="Pfam" id="PF13847">
    <property type="entry name" value="Methyltransf_31"/>
    <property type="match status" value="1"/>
</dbReference>
<dbReference type="PROSITE" id="PS00626">
    <property type="entry name" value="RCC1_2"/>
    <property type="match status" value="1"/>
</dbReference>
<dbReference type="STRING" id="1497020.DO97_04900"/>
<name>A0A098TPP9_9CYAN</name>
<dbReference type="EMBL" id="JJML01000018">
    <property type="protein sequence ID" value="KGF72808.1"/>
    <property type="molecule type" value="Genomic_DNA"/>
</dbReference>
<dbReference type="Gene3D" id="3.40.50.150">
    <property type="entry name" value="Vaccinia Virus protein VP39"/>
    <property type="match status" value="1"/>
</dbReference>
<feature type="domain" description="Methyltransferase" evidence="1">
    <location>
        <begin position="13"/>
        <end position="87"/>
    </location>
</feature>
<evidence type="ECO:0000259" key="1">
    <source>
        <dbReference type="Pfam" id="PF13847"/>
    </source>
</evidence>
<comment type="caution">
    <text evidence="2">The sequence shown here is derived from an EMBL/GenBank/DDBJ whole genome shotgun (WGS) entry which is preliminary data.</text>
</comment>
<reference evidence="2 3" key="1">
    <citation type="journal article" date="2014" name="Mol. Ecol.">
        <title>Evolution of Synechococcus.</title>
        <authorList>
            <person name="Dvorak P."/>
            <person name="Casamatta D."/>
            <person name="Hasler P."/>
            <person name="Poulickova A."/>
            <person name="Ondrej V."/>
            <person name="Sanges R."/>
        </authorList>
    </citation>
    <scope>NUCLEOTIDE SEQUENCE [LARGE SCALE GENOMIC DNA]</scope>
    <source>
        <strain evidence="2 3">CAUP A 1101</strain>
    </source>
</reference>
<gene>
    <name evidence="2" type="ORF">DO97_04900</name>
</gene>
<evidence type="ECO:0000313" key="2">
    <source>
        <dbReference type="EMBL" id="KGF72808.1"/>
    </source>
</evidence>
<dbReference type="PANTHER" id="PTHR43861:SF1">
    <property type="entry name" value="TRANS-ACONITATE 2-METHYLTRANSFERASE"/>
    <property type="match status" value="1"/>
</dbReference>
<dbReference type="InterPro" id="IPR029063">
    <property type="entry name" value="SAM-dependent_MTases_sf"/>
</dbReference>
<dbReference type="AlphaFoldDB" id="A0A098TPP9"/>
<organism evidence="2 3">
    <name type="scientific">Neosynechococcus sphagnicola sy1</name>
    <dbReference type="NCBI Taxonomy" id="1497020"/>
    <lineage>
        <taxon>Bacteria</taxon>
        <taxon>Bacillati</taxon>
        <taxon>Cyanobacteriota</taxon>
        <taxon>Cyanophyceae</taxon>
        <taxon>Neosynechococcales</taxon>
        <taxon>Neosynechococcaceae</taxon>
        <taxon>Neosynechococcus</taxon>
    </lineage>
</organism>
<sequence length="174" mass="20185">MEILLQIGELRTCKVLDFGCGTGHLLTLLKSKLNFHGEYVGYDISPEMITIARQKFPDIKFEQRNILTDGIPETFDYIFASGVFNNQLTDNWGWMTTLLTKLFSHTRIGVAFNALSTYVDYYESNLFYVSPEEVFRFCKSELSPCVTIRHDYQLKPGVIPFEFSVYVYRCDRVI</sequence>
<keyword evidence="3" id="KW-1185">Reference proteome</keyword>
<dbReference type="CDD" id="cd02440">
    <property type="entry name" value="AdoMet_MTases"/>
    <property type="match status" value="1"/>
</dbReference>
<dbReference type="PANTHER" id="PTHR43861">
    <property type="entry name" value="TRANS-ACONITATE 2-METHYLTRANSFERASE-RELATED"/>
    <property type="match status" value="1"/>
</dbReference>
<proteinExistence type="predicted"/>
<dbReference type="InterPro" id="IPR025714">
    <property type="entry name" value="Methyltranfer_dom"/>
</dbReference>
<protein>
    <recommendedName>
        <fullName evidence="1">Methyltransferase domain-containing protein</fullName>
    </recommendedName>
</protein>